<name>A0A8J1LTV9_XENLA</name>
<dbReference type="GeneID" id="121397930"/>
<protein>
    <submittedName>
        <fullName evidence="2">Uncharacterized protein LOC121397930</fullName>
    </submittedName>
</protein>
<dbReference type="Proteomes" id="UP000186698">
    <property type="component" value="Chromosome 9_10L"/>
</dbReference>
<dbReference type="PANTHER" id="PTHR21301">
    <property type="entry name" value="REVERSE TRANSCRIPTASE"/>
    <property type="match status" value="1"/>
</dbReference>
<evidence type="ECO:0000313" key="2">
    <source>
        <dbReference type="RefSeq" id="XP_041432150.1"/>
    </source>
</evidence>
<dbReference type="AlphaFoldDB" id="A0A8J1LTV9"/>
<accession>A0A8J1LTV9</accession>
<gene>
    <name evidence="2" type="primary">LOC121397930</name>
</gene>
<dbReference type="KEGG" id="xla:121397930"/>
<sequence>MSSKFIQRGYPKEMLAHEVERVNALDRVSTIQSKAQKPRQQARIPFVHTYHPYVRKFHRIIHKHWPLLRKAYPDVPEFQAPPLLSYKRPRSLRDRLVKADLGTTRNDPQRVLAPLRNGMHSCGRCSQCSSVIRTDTFTHPHSGKKFSIQGHHTCNSEYVVYMLKCPCGLAYIGETIQPIRDRISQHKSTIRKEVVKLPVPAHFKMARHSAASLRFLVIESVAPPRRGGQQTLTIPEKRKILDTYITDHAP</sequence>
<dbReference type="PANTHER" id="PTHR21301:SF12">
    <property type="match status" value="1"/>
</dbReference>
<keyword evidence="1" id="KW-1185">Reference proteome</keyword>
<proteinExistence type="predicted"/>
<dbReference type="OrthoDB" id="9907735at2759"/>
<dbReference type="RefSeq" id="XP_041432150.1">
    <property type="nucleotide sequence ID" value="XM_041576216.1"/>
</dbReference>
<organism evidence="1 2">
    <name type="scientific">Xenopus laevis</name>
    <name type="common">African clawed frog</name>
    <dbReference type="NCBI Taxonomy" id="8355"/>
    <lineage>
        <taxon>Eukaryota</taxon>
        <taxon>Metazoa</taxon>
        <taxon>Chordata</taxon>
        <taxon>Craniata</taxon>
        <taxon>Vertebrata</taxon>
        <taxon>Euteleostomi</taxon>
        <taxon>Amphibia</taxon>
        <taxon>Batrachia</taxon>
        <taxon>Anura</taxon>
        <taxon>Pipoidea</taxon>
        <taxon>Pipidae</taxon>
        <taxon>Xenopodinae</taxon>
        <taxon>Xenopus</taxon>
        <taxon>Xenopus</taxon>
    </lineage>
</organism>
<reference evidence="2" key="1">
    <citation type="submission" date="2025-08" db="UniProtKB">
        <authorList>
            <consortium name="RefSeq"/>
        </authorList>
    </citation>
    <scope>IDENTIFICATION</scope>
    <source>
        <strain evidence="2">J_2021</strain>
        <tissue evidence="2">Erythrocytes</tissue>
    </source>
</reference>
<evidence type="ECO:0000313" key="1">
    <source>
        <dbReference type="Proteomes" id="UP000186698"/>
    </source>
</evidence>